<comment type="caution">
    <text evidence="1">The sequence shown here is derived from an EMBL/GenBank/DDBJ whole genome shotgun (WGS) entry which is preliminary data.</text>
</comment>
<dbReference type="EMBL" id="LAZR01003463">
    <property type="protein sequence ID" value="KKN18059.1"/>
    <property type="molecule type" value="Genomic_DNA"/>
</dbReference>
<reference evidence="1" key="1">
    <citation type="journal article" date="2015" name="Nature">
        <title>Complex archaea that bridge the gap between prokaryotes and eukaryotes.</title>
        <authorList>
            <person name="Spang A."/>
            <person name="Saw J.H."/>
            <person name="Jorgensen S.L."/>
            <person name="Zaremba-Niedzwiedzka K."/>
            <person name="Martijn J."/>
            <person name="Lind A.E."/>
            <person name="van Eijk R."/>
            <person name="Schleper C."/>
            <person name="Guy L."/>
            <person name="Ettema T.J."/>
        </authorList>
    </citation>
    <scope>NUCLEOTIDE SEQUENCE</scope>
</reference>
<protein>
    <submittedName>
        <fullName evidence="1">Uncharacterized protein</fullName>
    </submittedName>
</protein>
<gene>
    <name evidence="1" type="ORF">LCGC14_0959580</name>
</gene>
<dbReference type="AlphaFoldDB" id="A0A0F9NJJ7"/>
<evidence type="ECO:0000313" key="1">
    <source>
        <dbReference type="EMBL" id="KKN18059.1"/>
    </source>
</evidence>
<name>A0A0F9NJJ7_9ZZZZ</name>
<accession>A0A0F9NJJ7</accession>
<proteinExistence type="predicted"/>
<sequence>MEDRLVLKTMAKASAAIKELIHDLGDDIQTADGEFGTLLSTINKMLEISYSIYLNRKEAEKTKE</sequence>
<organism evidence="1">
    <name type="scientific">marine sediment metagenome</name>
    <dbReference type="NCBI Taxonomy" id="412755"/>
    <lineage>
        <taxon>unclassified sequences</taxon>
        <taxon>metagenomes</taxon>
        <taxon>ecological metagenomes</taxon>
    </lineage>
</organism>